<proteinExistence type="predicted"/>
<feature type="compositionally biased region" description="Basic and acidic residues" evidence="1">
    <location>
        <begin position="1"/>
        <end position="10"/>
    </location>
</feature>
<dbReference type="EMBL" id="JANCPR020000086">
    <property type="protein sequence ID" value="MDJ1138403.1"/>
    <property type="molecule type" value="Genomic_DNA"/>
</dbReference>
<dbReference type="RefSeq" id="WP_274045807.1">
    <property type="nucleotide sequence ID" value="NZ_JANCPR020000086.1"/>
</dbReference>
<sequence>MPGDEVHEEAGASADSAPHTRGRTGPRHAAPRKPLLTRFHVPAGKAVALAAMPSAVLMGMGLTPQLANAKPLPKNPFKGDACVSAPDKEETEAEKQDRKDRAEKLKRDLEREQAKREKAAKAAGEGPGDNGDKKPGSGDSGDAADKSLPGSPAKPSGGSGGSGGDDAAGKPSSPPAASKPGGETGDDSGEKNPWYDPLGVGKKIDDAFKPKDEKGEPAGEKSEKPAPSPSSGSGSGSADADEDADKPSAPREKPAAPGGNDRADARADKGDPGSGTAGKDSSAAKEKAAQEKLAEKAKEKAKAEKAAKDAKKSEDEPGVSKKDGTARDYDAAKDAGKPFPCPEKTDVDGTDEQTPAQVPNQPWNLEASSLTLKGLDYEGVVNITMPNGKTKQALKFTADTLDIGDLHQTVKGPNGTTYHVQAAEGSTSTIRGGKVTMYTEELKGNLFGLIPITFSPETPPPINVPFAYFTKVNVKQAGQFGGNLTVPGLHQWVK</sequence>
<evidence type="ECO:0008006" key="4">
    <source>
        <dbReference type="Google" id="ProtNLM"/>
    </source>
</evidence>
<evidence type="ECO:0000313" key="3">
    <source>
        <dbReference type="Proteomes" id="UP001214441"/>
    </source>
</evidence>
<feature type="compositionally biased region" description="Basic residues" evidence="1">
    <location>
        <begin position="20"/>
        <end position="31"/>
    </location>
</feature>
<feature type="compositionally biased region" description="Gly residues" evidence="1">
    <location>
        <begin position="157"/>
        <end position="166"/>
    </location>
</feature>
<feature type="compositionally biased region" description="Basic and acidic residues" evidence="1">
    <location>
        <begin position="93"/>
        <end position="120"/>
    </location>
</feature>
<feature type="compositionally biased region" description="Polar residues" evidence="1">
    <location>
        <begin position="352"/>
        <end position="361"/>
    </location>
</feature>
<organism evidence="2 3">
    <name type="scientific">Streptomyces iconiensis</name>
    <dbReference type="NCBI Taxonomy" id="1384038"/>
    <lineage>
        <taxon>Bacteria</taxon>
        <taxon>Bacillati</taxon>
        <taxon>Actinomycetota</taxon>
        <taxon>Actinomycetes</taxon>
        <taxon>Kitasatosporales</taxon>
        <taxon>Streptomycetaceae</taxon>
        <taxon>Streptomyces</taxon>
    </lineage>
</organism>
<feature type="region of interest" description="Disordered" evidence="1">
    <location>
        <begin position="65"/>
        <end position="361"/>
    </location>
</feature>
<keyword evidence="3" id="KW-1185">Reference proteome</keyword>
<gene>
    <name evidence="2" type="ORF">NMN56_041885</name>
</gene>
<evidence type="ECO:0000313" key="2">
    <source>
        <dbReference type="EMBL" id="MDJ1138403.1"/>
    </source>
</evidence>
<evidence type="ECO:0000256" key="1">
    <source>
        <dbReference type="SAM" id="MobiDB-lite"/>
    </source>
</evidence>
<feature type="compositionally biased region" description="Basic and acidic residues" evidence="1">
    <location>
        <begin position="202"/>
        <end position="224"/>
    </location>
</feature>
<feature type="compositionally biased region" description="Low complexity" evidence="1">
    <location>
        <begin position="169"/>
        <end position="181"/>
    </location>
</feature>
<protein>
    <recommendedName>
        <fullName evidence="4">Hydrogenase expression protein HypF</fullName>
    </recommendedName>
</protein>
<comment type="caution">
    <text evidence="2">The sequence shown here is derived from an EMBL/GenBank/DDBJ whole genome shotgun (WGS) entry which is preliminary data.</text>
</comment>
<reference evidence="2 3" key="1">
    <citation type="submission" date="2023-05" db="EMBL/GenBank/DDBJ databases">
        <title>Streptantibioticus silvisoli sp. nov., acidotolerant actinomycetes 1 from pine litter.</title>
        <authorList>
            <person name="Swiecimska M."/>
            <person name="Golinska P."/>
            <person name="Sangal V."/>
            <person name="Wachnowicz B."/>
            <person name="Goodfellow M."/>
        </authorList>
    </citation>
    <scope>NUCLEOTIDE SEQUENCE [LARGE SCALE GENOMIC DNA]</scope>
    <source>
        <strain evidence="2 3">DSM 42109</strain>
    </source>
</reference>
<accession>A0ABT7ACR3</accession>
<feature type="compositionally biased region" description="Basic and acidic residues" evidence="1">
    <location>
        <begin position="245"/>
        <end position="254"/>
    </location>
</feature>
<feature type="compositionally biased region" description="Basic and acidic residues" evidence="1">
    <location>
        <begin position="282"/>
        <end position="336"/>
    </location>
</feature>
<feature type="compositionally biased region" description="Low complexity" evidence="1">
    <location>
        <begin position="229"/>
        <end position="238"/>
    </location>
</feature>
<name>A0ABT7ACR3_9ACTN</name>
<feature type="compositionally biased region" description="Basic and acidic residues" evidence="1">
    <location>
        <begin position="261"/>
        <end position="271"/>
    </location>
</feature>
<feature type="region of interest" description="Disordered" evidence="1">
    <location>
        <begin position="1"/>
        <end position="37"/>
    </location>
</feature>
<dbReference type="Proteomes" id="UP001214441">
    <property type="component" value="Unassembled WGS sequence"/>
</dbReference>